<evidence type="ECO:0000256" key="5">
    <source>
        <dbReference type="ARBA" id="ARBA00023136"/>
    </source>
</evidence>
<comment type="caution">
    <text evidence="8">The sequence shown here is derived from an EMBL/GenBank/DDBJ whole genome shotgun (WGS) entry which is preliminary data.</text>
</comment>
<gene>
    <name evidence="8" type="ORF">HNQ34_000177</name>
</gene>
<organism evidence="8 9">
    <name type="scientific">Anoxybacteroides tepidamans</name>
    <dbReference type="NCBI Taxonomy" id="265948"/>
    <lineage>
        <taxon>Bacteria</taxon>
        <taxon>Bacillati</taxon>
        <taxon>Bacillota</taxon>
        <taxon>Bacilli</taxon>
        <taxon>Bacillales</taxon>
        <taxon>Anoxybacillaceae</taxon>
        <taxon>Anoxybacteroides</taxon>
    </lineage>
</organism>
<feature type="binding site" evidence="6">
    <location>
        <position position="74"/>
    </location>
    <ligand>
        <name>Zn(2+)</name>
        <dbReference type="ChEBI" id="CHEBI:29105"/>
    </ligand>
</feature>
<feature type="transmembrane region" description="Helical" evidence="7">
    <location>
        <begin position="201"/>
        <end position="218"/>
    </location>
</feature>
<dbReference type="EMBL" id="JACHEP010000001">
    <property type="protein sequence ID" value="MBB5323100.1"/>
    <property type="molecule type" value="Genomic_DNA"/>
</dbReference>
<reference evidence="8 9" key="1">
    <citation type="submission" date="2020-08" db="EMBL/GenBank/DDBJ databases">
        <title>Genomic Encyclopedia of Type Strains, Phase IV (KMG-IV): sequencing the most valuable type-strain genomes for metagenomic binning, comparative biology and taxonomic classification.</title>
        <authorList>
            <person name="Goeker M."/>
        </authorList>
    </citation>
    <scope>NUCLEOTIDE SEQUENCE [LARGE SCALE GENOMIC DNA]</scope>
    <source>
        <strain evidence="8 9">DSM 16325</strain>
    </source>
</reference>
<comment type="similarity">
    <text evidence="2">Belongs to the UPF0073 (Hly-III) family.</text>
</comment>
<feature type="transmembrane region" description="Helical" evidence="7">
    <location>
        <begin position="21"/>
        <end position="47"/>
    </location>
</feature>
<dbReference type="Proteomes" id="UP000520011">
    <property type="component" value="Unassembled WGS sequence"/>
</dbReference>
<evidence type="ECO:0000256" key="2">
    <source>
        <dbReference type="ARBA" id="ARBA00008488"/>
    </source>
</evidence>
<evidence type="ECO:0000313" key="8">
    <source>
        <dbReference type="EMBL" id="MBB5323100.1"/>
    </source>
</evidence>
<dbReference type="AlphaFoldDB" id="A0A7W8MUW7"/>
<keyword evidence="6" id="KW-0479">Metal-binding</keyword>
<evidence type="ECO:0000256" key="6">
    <source>
        <dbReference type="PIRSR" id="PIRSR604254-1"/>
    </source>
</evidence>
<dbReference type="GO" id="GO:0046872">
    <property type="term" value="F:metal ion binding"/>
    <property type="evidence" value="ECO:0007669"/>
    <property type="project" value="UniProtKB-KW"/>
</dbReference>
<keyword evidence="3 7" id="KW-0812">Transmembrane</keyword>
<feature type="transmembrane region" description="Helical" evidence="7">
    <location>
        <begin position="112"/>
        <end position="131"/>
    </location>
</feature>
<accession>A0A7W8MUW7</accession>
<evidence type="ECO:0000256" key="7">
    <source>
        <dbReference type="SAM" id="Phobius"/>
    </source>
</evidence>
<keyword evidence="5 7" id="KW-0472">Membrane</keyword>
<evidence type="ECO:0000313" key="9">
    <source>
        <dbReference type="Proteomes" id="UP000520011"/>
    </source>
</evidence>
<name>A0A7W8MUW7_9BACL</name>
<proteinExistence type="inferred from homology"/>
<feature type="binding site" evidence="6">
    <location>
        <position position="200"/>
    </location>
    <ligand>
        <name>Zn(2+)</name>
        <dbReference type="ChEBI" id="CHEBI:29105"/>
    </ligand>
</feature>
<comment type="subcellular location">
    <subcellularLocation>
        <location evidence="1">Endomembrane system</location>
        <topology evidence="1">Multi-pass membrane protein</topology>
    </subcellularLocation>
</comment>
<keyword evidence="6" id="KW-0862">Zinc</keyword>
<evidence type="ECO:0000256" key="3">
    <source>
        <dbReference type="ARBA" id="ARBA00022692"/>
    </source>
</evidence>
<sequence length="221" mass="24713">MKKGLNDLANTHTFTKEEEIVHALTHGVGALFSVAALVMLTVMAAMYGNAWHVVSFTLFGSTMLILYLSSTIVHALPEGRWKRLFEIFDHSSIYFFIAGTYTPFLFLAVKGVIGWTLFGIVWGLALVGTVFKCFFVDRFLYTSTIIYIVMGWLIVFAWKPLVSGLSPNGVLYLVIGGILYTVGAVFYVWRGFKFHHAVWHLFVLGGSVAHFFAVLILLNSI</sequence>
<dbReference type="InterPro" id="IPR004254">
    <property type="entry name" value="AdipoR/HlyIII-related"/>
</dbReference>
<feature type="transmembrane region" description="Helical" evidence="7">
    <location>
        <begin position="53"/>
        <end position="75"/>
    </location>
</feature>
<evidence type="ECO:0000256" key="1">
    <source>
        <dbReference type="ARBA" id="ARBA00004127"/>
    </source>
</evidence>
<evidence type="ECO:0000256" key="4">
    <source>
        <dbReference type="ARBA" id="ARBA00022989"/>
    </source>
</evidence>
<dbReference type="GO" id="GO:0012505">
    <property type="term" value="C:endomembrane system"/>
    <property type="evidence" value="ECO:0007669"/>
    <property type="project" value="UniProtKB-SubCell"/>
</dbReference>
<feature type="binding site" evidence="6">
    <location>
        <position position="196"/>
    </location>
    <ligand>
        <name>Zn(2+)</name>
        <dbReference type="ChEBI" id="CHEBI:29105"/>
    </ligand>
</feature>
<feature type="transmembrane region" description="Helical" evidence="7">
    <location>
        <begin position="138"/>
        <end position="158"/>
    </location>
</feature>
<dbReference type="GO" id="GO:0140911">
    <property type="term" value="F:pore-forming activity"/>
    <property type="evidence" value="ECO:0007669"/>
    <property type="project" value="InterPro"/>
</dbReference>
<dbReference type="InterPro" id="IPR005744">
    <property type="entry name" value="Hy-lIII"/>
</dbReference>
<dbReference type="Pfam" id="PF03006">
    <property type="entry name" value="HlyIII"/>
    <property type="match status" value="1"/>
</dbReference>
<dbReference type="NCBIfam" id="TIGR01065">
    <property type="entry name" value="hlyIII"/>
    <property type="match status" value="1"/>
</dbReference>
<dbReference type="PANTHER" id="PTHR20855:SF129">
    <property type="entry name" value="HEMOLYSIN-3 HOMOLOG"/>
    <property type="match status" value="1"/>
</dbReference>
<keyword evidence="4 7" id="KW-1133">Transmembrane helix</keyword>
<dbReference type="PANTHER" id="PTHR20855">
    <property type="entry name" value="ADIPOR/PROGESTIN RECEPTOR-RELATED"/>
    <property type="match status" value="1"/>
</dbReference>
<feature type="transmembrane region" description="Helical" evidence="7">
    <location>
        <begin position="170"/>
        <end position="189"/>
    </location>
</feature>
<keyword evidence="9" id="KW-1185">Reference proteome</keyword>
<protein>
    <submittedName>
        <fullName evidence="8">Hemolysin III</fullName>
    </submittedName>
</protein>
<dbReference type="GO" id="GO:0016020">
    <property type="term" value="C:membrane"/>
    <property type="evidence" value="ECO:0007669"/>
    <property type="project" value="InterPro"/>
</dbReference>